<reference evidence="1" key="1">
    <citation type="submission" date="2024-07" db="EMBL/GenBank/DDBJ databases">
        <title>Metagenome and Metagenome-Assembled Genomes of Archaea from a hot spring from the geothermal field of Los Azufres, Mexico.</title>
        <authorList>
            <person name="Marin-Paredes R."/>
            <person name="Martinez-Romero E."/>
            <person name="Servin-Garciduenas L.E."/>
        </authorList>
    </citation>
    <scope>NUCLEOTIDE SEQUENCE</scope>
</reference>
<proteinExistence type="predicted"/>
<dbReference type="EMBL" id="JZWT02000020">
    <property type="protein sequence ID" value="MFB6491082.1"/>
    <property type="molecule type" value="Genomic_DNA"/>
</dbReference>
<organism evidence="1 2">
    <name type="scientific">Thermoproteus sp. AZ2</name>
    <dbReference type="NCBI Taxonomy" id="1609232"/>
    <lineage>
        <taxon>Archaea</taxon>
        <taxon>Thermoproteota</taxon>
        <taxon>Thermoprotei</taxon>
        <taxon>Thermoproteales</taxon>
        <taxon>Thermoproteaceae</taxon>
        <taxon>Thermoproteus</taxon>
    </lineage>
</organism>
<comment type="caution">
    <text evidence="1">The sequence shown here is derived from an EMBL/GenBank/DDBJ whole genome shotgun (WGS) entry which is preliminary data.</text>
</comment>
<gene>
    <name evidence="1" type="ORF">TU35_007580</name>
</gene>
<evidence type="ECO:0000313" key="2">
    <source>
        <dbReference type="Proteomes" id="UP000033636"/>
    </source>
</evidence>
<protein>
    <submittedName>
        <fullName evidence="1">Ribbon-helix-helix domain-containing protein</fullName>
    </submittedName>
</protein>
<name>A0ACC6V1X9_9CREN</name>
<evidence type="ECO:0000313" key="1">
    <source>
        <dbReference type="EMBL" id="MFB6491082.1"/>
    </source>
</evidence>
<dbReference type="Proteomes" id="UP000033636">
    <property type="component" value="Unassembled WGS sequence"/>
</dbReference>
<sequence>MGKRRYTTVSIPTPLYEKVKEMIEGTGFSSVSEFVAYLLREVVALKEKSGNKAPQLTPEEEEELKERLRALGYL</sequence>
<accession>A0ACC6V1X9</accession>